<feature type="region of interest" description="Disordered" evidence="5">
    <location>
        <begin position="373"/>
        <end position="406"/>
    </location>
</feature>
<dbReference type="Proteomes" id="UP001202479">
    <property type="component" value="Unassembled WGS sequence"/>
</dbReference>
<comment type="function">
    <text evidence="2">The N-terminal domain binds to adenylyl cyclase, thereby enabling adenylyl cyclase to be activated by upstream regulatory signals, such as Ras. The C-terminal domain is required for normal cellular morphology and growth control.</text>
</comment>
<dbReference type="InterPro" id="IPR006599">
    <property type="entry name" value="CARP_motif"/>
</dbReference>
<dbReference type="FunFam" id="1.25.40.330:FF:000001">
    <property type="entry name" value="Adenylyl cyclase-associated protein"/>
    <property type="match status" value="1"/>
</dbReference>
<dbReference type="GO" id="GO:0003779">
    <property type="term" value="F:actin binding"/>
    <property type="evidence" value="ECO:0007669"/>
    <property type="project" value="InterPro"/>
</dbReference>
<dbReference type="SUPFAM" id="SSF101278">
    <property type="entry name" value="N-terminal domain of adenylylcyclase associated protein, CAP"/>
    <property type="match status" value="1"/>
</dbReference>
<comment type="caution">
    <text evidence="7">The sequence shown here is derived from an EMBL/GenBank/DDBJ whole genome shotgun (WGS) entry which is preliminary data.</text>
</comment>
<feature type="compositionally biased region" description="Basic and acidic residues" evidence="5">
    <location>
        <begin position="376"/>
        <end position="392"/>
    </location>
</feature>
<organism evidence="7 8">
    <name type="scientific">Candida oxycetoniae</name>
    <dbReference type="NCBI Taxonomy" id="497107"/>
    <lineage>
        <taxon>Eukaryota</taxon>
        <taxon>Fungi</taxon>
        <taxon>Dikarya</taxon>
        <taxon>Ascomycota</taxon>
        <taxon>Saccharomycotina</taxon>
        <taxon>Pichiomycetes</taxon>
        <taxon>Debaryomycetaceae</taxon>
        <taxon>Candida/Lodderomyces clade</taxon>
        <taxon>Candida</taxon>
    </lineage>
</organism>
<feature type="compositionally biased region" description="Low complexity" evidence="5">
    <location>
        <begin position="45"/>
        <end position="54"/>
    </location>
</feature>
<feature type="compositionally biased region" description="Low complexity" evidence="5">
    <location>
        <begin position="89"/>
        <end position="110"/>
    </location>
</feature>
<dbReference type="InterPro" id="IPR036222">
    <property type="entry name" value="CAP_N_sf"/>
</dbReference>
<dbReference type="InterPro" id="IPR036223">
    <property type="entry name" value="CAP_C_sf"/>
</dbReference>
<dbReference type="GO" id="GO:0005737">
    <property type="term" value="C:cytoplasm"/>
    <property type="evidence" value="ECO:0007669"/>
    <property type="project" value="TreeGrafter"/>
</dbReference>
<reference evidence="7" key="1">
    <citation type="journal article" date="2022" name="DNA Res.">
        <title>Genome analysis of five recently described species of the CUG-Ser clade uncovers Candida theae as a new hybrid lineage with pathogenic potential in the Candida parapsilosis species complex.</title>
        <authorList>
            <person name="Mixao V."/>
            <person name="Del Olmo V."/>
            <person name="Hegedusova E."/>
            <person name="Saus E."/>
            <person name="Pryszcz L."/>
            <person name="Cillingova A."/>
            <person name="Nosek J."/>
            <person name="Gabaldon T."/>
        </authorList>
    </citation>
    <scope>NUCLEOTIDE SEQUENCE</scope>
    <source>
        <strain evidence="7">CBS 10844</strain>
    </source>
</reference>
<evidence type="ECO:0000259" key="6">
    <source>
        <dbReference type="PROSITE" id="PS51329"/>
    </source>
</evidence>
<proteinExistence type="inferred from homology"/>
<dbReference type="EMBL" id="JAHUZD010000026">
    <property type="protein sequence ID" value="KAI3405980.2"/>
    <property type="molecule type" value="Genomic_DNA"/>
</dbReference>
<evidence type="ECO:0000256" key="3">
    <source>
        <dbReference type="ARBA" id="ARBA00072052"/>
    </source>
</evidence>
<evidence type="ECO:0000256" key="4">
    <source>
        <dbReference type="RuleBase" id="RU000647"/>
    </source>
</evidence>
<feature type="compositionally biased region" description="Polar residues" evidence="5">
    <location>
        <begin position="295"/>
        <end position="312"/>
    </location>
</feature>
<feature type="region of interest" description="Disordered" evidence="5">
    <location>
        <begin position="39"/>
        <end position="110"/>
    </location>
</feature>
<dbReference type="InterPro" id="IPR013992">
    <property type="entry name" value="Adenylate_cyclase-assoc_CAP_N"/>
</dbReference>
<name>A0AAI9WZJ8_9ASCO</name>
<dbReference type="InterPro" id="IPR001837">
    <property type="entry name" value="Adenylate_cyclase-assoc_CAP"/>
</dbReference>
<dbReference type="AlphaFoldDB" id="A0AAI9WZJ8"/>
<feature type="compositionally biased region" description="Pro residues" evidence="5">
    <location>
        <begin position="316"/>
        <end position="328"/>
    </location>
</feature>
<protein>
    <recommendedName>
        <fullName evidence="3 4">Adenylyl cyclase-associated protein</fullName>
    </recommendedName>
</protein>
<accession>A0AAI9WZJ8</accession>
<dbReference type="SMART" id="SM00673">
    <property type="entry name" value="CARP"/>
    <property type="match status" value="2"/>
</dbReference>
<dbReference type="Pfam" id="PF08603">
    <property type="entry name" value="CAP_C"/>
    <property type="match status" value="1"/>
</dbReference>
<dbReference type="InterPro" id="IPR053950">
    <property type="entry name" value="CAP_N"/>
</dbReference>
<dbReference type="Gene3D" id="2.160.20.70">
    <property type="match status" value="1"/>
</dbReference>
<feature type="region of interest" description="Disordered" evidence="5">
    <location>
        <begin position="284"/>
        <end position="355"/>
    </location>
</feature>
<evidence type="ECO:0000313" key="7">
    <source>
        <dbReference type="EMBL" id="KAI3405980.2"/>
    </source>
</evidence>
<dbReference type="GO" id="GO:0019933">
    <property type="term" value="P:cAMP-mediated signaling"/>
    <property type="evidence" value="ECO:0007669"/>
    <property type="project" value="TreeGrafter"/>
</dbReference>
<dbReference type="RefSeq" id="XP_049181725.1">
    <property type="nucleotide sequence ID" value="XM_049322296.1"/>
</dbReference>
<dbReference type="Gene3D" id="1.25.40.330">
    <property type="entry name" value="Adenylate cyclase-associated CAP, N-terminal domain"/>
    <property type="match status" value="1"/>
</dbReference>
<dbReference type="PROSITE" id="PS51329">
    <property type="entry name" value="C_CAP_COFACTOR_C"/>
    <property type="match status" value="1"/>
</dbReference>
<dbReference type="Pfam" id="PF01213">
    <property type="entry name" value="CAP_N-CM"/>
    <property type="match status" value="1"/>
</dbReference>
<dbReference type="GO" id="GO:0007015">
    <property type="term" value="P:actin filament organization"/>
    <property type="evidence" value="ECO:0007669"/>
    <property type="project" value="TreeGrafter"/>
</dbReference>
<evidence type="ECO:0000256" key="2">
    <source>
        <dbReference type="ARBA" id="ARBA00054756"/>
    </source>
</evidence>
<dbReference type="InterPro" id="IPR013912">
    <property type="entry name" value="Adenylate_cyclase-assoc_CAP_C"/>
</dbReference>
<dbReference type="PANTHER" id="PTHR10652:SF0">
    <property type="entry name" value="ADENYLYL CYCLASE-ASSOCIATED PROTEIN"/>
    <property type="match status" value="1"/>
</dbReference>
<feature type="compositionally biased region" description="Polar residues" evidence="5">
    <location>
        <begin position="70"/>
        <end position="82"/>
    </location>
</feature>
<dbReference type="InterPro" id="IPR017901">
    <property type="entry name" value="C-CAP_CF_C-like"/>
</dbReference>
<dbReference type="PANTHER" id="PTHR10652">
    <property type="entry name" value="ADENYLYL CYCLASE-ASSOCIATED PROTEIN"/>
    <property type="match status" value="1"/>
</dbReference>
<dbReference type="Pfam" id="PF21938">
    <property type="entry name" value="CAP_N"/>
    <property type="match status" value="1"/>
</dbReference>
<feature type="compositionally biased region" description="Low complexity" evidence="5">
    <location>
        <begin position="329"/>
        <end position="355"/>
    </location>
</feature>
<dbReference type="PROSITE" id="PS01088">
    <property type="entry name" value="CAP_1"/>
    <property type="match status" value="1"/>
</dbReference>
<dbReference type="SUPFAM" id="SSF69340">
    <property type="entry name" value="C-terminal domain of adenylylcyclase associated protein"/>
    <property type="match status" value="1"/>
</dbReference>
<evidence type="ECO:0000256" key="5">
    <source>
        <dbReference type="SAM" id="MobiDB-lite"/>
    </source>
</evidence>
<comment type="similarity">
    <text evidence="1 4">Belongs to the CAP family.</text>
</comment>
<gene>
    <name evidence="7" type="ORF">KGF56_001199</name>
</gene>
<dbReference type="InterPro" id="IPR018106">
    <property type="entry name" value="CAP_CS_N"/>
</dbReference>
<dbReference type="GO" id="GO:0008179">
    <property type="term" value="F:adenylate cyclase binding"/>
    <property type="evidence" value="ECO:0007669"/>
    <property type="project" value="TreeGrafter"/>
</dbReference>
<sequence length="589" mass="64321">MSSEENQFNVQGYNIVTILKRLEAATSRLEDITVFQEETNKHKSQQQSNLLKSSVNEDKQIEGDGLVGSSVGNESLQSTSIDPSVAPPQSQQQHQQSQSQQQQQQQKSQLSSKEVSKSVAAFEQFVHEYVHPFVETSIQIDSLVGESAQLFGEAFSDQDHFLQLVSQCQKPDMTGPAFVKVFTPMNEKITQITTLKDDNRKSTYFNHLNSLSESAAIFYWIGSTTPVSYISDTRDSAKFWLDRVLKDFKGKDKIHVDWVNQVLKIFDELKIYVKEFHATGPSWNSKGKSFDEAVESTQDTQTVSESGGDNSQSAPSAPPIPPAPPAPPASIFESSSDTAAGDGSGGSNNSSGSSQGGLNAVFAQLNKGSAITSGLKKVEKSEMTHKNPELRKQPPVAPKKPKNLSQSATAITTLETPSSSSPVAVKKSPKRELVDGTKWIIQNFTQNDTQTPIVIETEMHQSVFIGNCEGVTIQLKGKANAVSISETKSIGVVIDSLISGIEVIKSHKYGLQVIGLVPMISIDKSDEGHVYLSKESIEHDCQVFTSNSTALNINIPEENDDFKELVVPEQFVSVVKNGKLVSEIVEHVG</sequence>
<evidence type="ECO:0000313" key="8">
    <source>
        <dbReference type="Proteomes" id="UP001202479"/>
    </source>
</evidence>
<dbReference type="InterPro" id="IPR016098">
    <property type="entry name" value="CAP/MinC_C"/>
</dbReference>
<dbReference type="GeneID" id="73378816"/>
<feature type="domain" description="C-CAP/cofactor C-like" evidence="6">
    <location>
        <begin position="428"/>
        <end position="569"/>
    </location>
</feature>
<evidence type="ECO:0000256" key="1">
    <source>
        <dbReference type="ARBA" id="ARBA00007659"/>
    </source>
</evidence>
<keyword evidence="8" id="KW-1185">Reference proteome</keyword>